<feature type="transmembrane region" description="Helical" evidence="1">
    <location>
        <begin position="174"/>
        <end position="196"/>
    </location>
</feature>
<feature type="transmembrane region" description="Helical" evidence="1">
    <location>
        <begin position="20"/>
        <end position="40"/>
    </location>
</feature>
<proteinExistence type="predicted"/>
<keyword evidence="1" id="KW-0472">Membrane</keyword>
<dbReference type="PANTHER" id="PTHR43471">
    <property type="entry name" value="ABC TRANSPORTER PERMEASE"/>
    <property type="match status" value="1"/>
</dbReference>
<keyword evidence="1" id="KW-1133">Transmembrane helix</keyword>
<keyword evidence="1" id="KW-0812">Transmembrane</keyword>
<feature type="transmembrane region" description="Helical" evidence="1">
    <location>
        <begin position="143"/>
        <end position="162"/>
    </location>
</feature>
<keyword evidence="3" id="KW-1185">Reference proteome</keyword>
<dbReference type="Pfam" id="PF12679">
    <property type="entry name" value="ABC2_membrane_2"/>
    <property type="match status" value="1"/>
</dbReference>
<dbReference type="RefSeq" id="WP_014826176.1">
    <property type="nucleotide sequence ID" value="NC_018068.1"/>
</dbReference>
<dbReference type="eggNOG" id="COG1277">
    <property type="taxonomic scope" value="Bacteria"/>
</dbReference>
<protein>
    <recommendedName>
        <fullName evidence="4">ABC-type transport system involved in multi-copper enzyme maturation, permease component</fullName>
    </recommendedName>
</protein>
<dbReference type="GO" id="GO:0005886">
    <property type="term" value="C:plasma membrane"/>
    <property type="evidence" value="ECO:0007669"/>
    <property type="project" value="UniProtKB-SubCell"/>
</dbReference>
<evidence type="ECO:0000313" key="2">
    <source>
        <dbReference type="EMBL" id="AFM40169.1"/>
    </source>
</evidence>
<dbReference type="AlphaFoldDB" id="I4D2Z5"/>
<feature type="transmembrane region" description="Helical" evidence="1">
    <location>
        <begin position="52"/>
        <end position="75"/>
    </location>
</feature>
<evidence type="ECO:0000313" key="3">
    <source>
        <dbReference type="Proteomes" id="UP000002892"/>
    </source>
</evidence>
<feature type="transmembrane region" description="Helical" evidence="1">
    <location>
        <begin position="109"/>
        <end position="131"/>
    </location>
</feature>
<dbReference type="Proteomes" id="UP000002892">
    <property type="component" value="Chromosome"/>
</dbReference>
<sequence>MLTILRLTLKEVVRRRILHVTILLSILFLALFGTGVHYAFQNMSAEGSALRAMIIPQFLSLGLFFGSFLISFLAIMSSVGSVSLEIENGIILAIIPRPIRRAEILLGKFLGYAVLLMSFAVIFYVTVIVILQQTTGLSVVLRPGTVFLYACQPLVLLALTLYGTTFLSTLANGIVVFMLYMLGVMGGMIEQIGFMLKNQTLLQMGIISSLIMPADSLYRKIVSSVLSAAGINFSTFFLGPFGSSSEPSNNMLIYTALYIIGFLALAIRRFSKRDI</sequence>
<feature type="transmembrane region" description="Helical" evidence="1">
    <location>
        <begin position="251"/>
        <end position="270"/>
    </location>
</feature>
<dbReference type="OrthoDB" id="5146022at2"/>
<dbReference type="HOGENOM" id="CLU_081568_0_0_9"/>
<dbReference type="KEGG" id="dai:Desaci_1132"/>
<dbReference type="EMBL" id="CP003639">
    <property type="protein sequence ID" value="AFM40169.1"/>
    <property type="molecule type" value="Genomic_DNA"/>
</dbReference>
<dbReference type="STRING" id="646529.Desaci_1132"/>
<name>I4D2Z5_DESAJ</name>
<evidence type="ECO:0000256" key="1">
    <source>
        <dbReference type="SAM" id="Phobius"/>
    </source>
</evidence>
<dbReference type="GO" id="GO:0140359">
    <property type="term" value="F:ABC-type transporter activity"/>
    <property type="evidence" value="ECO:0007669"/>
    <property type="project" value="InterPro"/>
</dbReference>
<accession>I4D2Z5</accession>
<evidence type="ECO:0008006" key="4">
    <source>
        <dbReference type="Google" id="ProtNLM"/>
    </source>
</evidence>
<reference evidence="2 3" key="1">
    <citation type="journal article" date="2012" name="J. Bacteriol.">
        <title>Complete genome sequences of Desulfosporosinus orientis DSM765T, Desulfosporosinus youngiae DSM17734T, Desulfosporosinus meridiei DSM13257T, and Desulfosporosinus acidiphilus DSM22704T.</title>
        <authorList>
            <person name="Pester M."/>
            <person name="Brambilla E."/>
            <person name="Alazard D."/>
            <person name="Rattei T."/>
            <person name="Weinmaier T."/>
            <person name="Han J."/>
            <person name="Lucas S."/>
            <person name="Lapidus A."/>
            <person name="Cheng J.F."/>
            <person name="Goodwin L."/>
            <person name="Pitluck S."/>
            <person name="Peters L."/>
            <person name="Ovchinnikova G."/>
            <person name="Teshima H."/>
            <person name="Detter J.C."/>
            <person name="Han C.S."/>
            <person name="Tapia R."/>
            <person name="Land M.L."/>
            <person name="Hauser L."/>
            <person name="Kyrpides N.C."/>
            <person name="Ivanova N.N."/>
            <person name="Pagani I."/>
            <person name="Huntmann M."/>
            <person name="Wei C.L."/>
            <person name="Davenport K.W."/>
            <person name="Daligault H."/>
            <person name="Chain P.S."/>
            <person name="Chen A."/>
            <person name="Mavromatis K."/>
            <person name="Markowitz V."/>
            <person name="Szeto E."/>
            <person name="Mikhailova N."/>
            <person name="Pati A."/>
            <person name="Wagner M."/>
            <person name="Woyke T."/>
            <person name="Ollivier B."/>
            <person name="Klenk H.P."/>
            <person name="Spring S."/>
            <person name="Loy A."/>
        </authorList>
    </citation>
    <scope>NUCLEOTIDE SEQUENCE [LARGE SCALE GENOMIC DNA]</scope>
    <source>
        <strain evidence="3">DSM 22704 / JCM 16185 / SJ4</strain>
    </source>
</reference>
<organism evidence="2 3">
    <name type="scientific">Desulfosporosinus acidiphilus (strain DSM 22704 / JCM 16185 / SJ4)</name>
    <dbReference type="NCBI Taxonomy" id="646529"/>
    <lineage>
        <taxon>Bacteria</taxon>
        <taxon>Bacillati</taxon>
        <taxon>Bacillota</taxon>
        <taxon>Clostridia</taxon>
        <taxon>Eubacteriales</taxon>
        <taxon>Desulfitobacteriaceae</taxon>
        <taxon>Desulfosporosinus</taxon>
    </lineage>
</organism>
<gene>
    <name evidence="2" type="ordered locus">Desaci_1132</name>
</gene>